<evidence type="ECO:0000313" key="4">
    <source>
        <dbReference type="Proteomes" id="UP000831327"/>
    </source>
</evidence>
<dbReference type="EMBL" id="AP025637">
    <property type="protein sequence ID" value="BDG73954.1"/>
    <property type="molecule type" value="Genomic_DNA"/>
</dbReference>
<dbReference type="NCBIfam" id="TIGR01841">
    <property type="entry name" value="phasin"/>
    <property type="match status" value="1"/>
</dbReference>
<proteinExistence type="predicted"/>
<evidence type="ECO:0000313" key="3">
    <source>
        <dbReference type="EMBL" id="BDG73954.1"/>
    </source>
</evidence>
<accession>A0ABN6P8J2</accession>
<feature type="region of interest" description="Disordered" evidence="1">
    <location>
        <begin position="1"/>
        <end position="40"/>
    </location>
</feature>
<dbReference type="Pfam" id="PF09361">
    <property type="entry name" value="Phasin_2"/>
    <property type="match status" value="1"/>
</dbReference>
<feature type="compositionally biased region" description="Basic residues" evidence="1">
    <location>
        <begin position="1"/>
        <end position="13"/>
    </location>
</feature>
<keyword evidence="4" id="KW-1185">Reference proteome</keyword>
<organism evidence="3 4">
    <name type="scientific">Roseomonas fluvialis</name>
    <dbReference type="NCBI Taxonomy" id="1750527"/>
    <lineage>
        <taxon>Bacteria</taxon>
        <taxon>Pseudomonadati</taxon>
        <taxon>Pseudomonadota</taxon>
        <taxon>Alphaproteobacteria</taxon>
        <taxon>Acetobacterales</taxon>
        <taxon>Roseomonadaceae</taxon>
        <taxon>Roseomonas</taxon>
    </lineage>
</organism>
<protein>
    <recommendedName>
        <fullName evidence="2">Phasin domain-containing protein</fullName>
    </recommendedName>
</protein>
<sequence>MLQRSKPTRKPGLPKRTAPPVVPTPNMEEDQAMAETKTPDVKKMAAEGAAQAQKIVTDGAAQARVAMEKGMEQMTKGAEGVMKAVEEATEFGRGNMEAFTKAAQTWTVGAQDLARQMMALAQGLTDHSLEGAKALSAVKSLNEAAEIQAKYAKAALEKAVAESAKMQEAVFKLTEQAVAPISARVTVAMEKMAKPIAA</sequence>
<name>A0ABN6P8J2_9PROT</name>
<dbReference type="Proteomes" id="UP000831327">
    <property type="component" value="Chromosome"/>
</dbReference>
<feature type="domain" description="Phasin" evidence="2">
    <location>
        <begin position="86"/>
        <end position="185"/>
    </location>
</feature>
<evidence type="ECO:0000256" key="1">
    <source>
        <dbReference type="SAM" id="MobiDB-lite"/>
    </source>
</evidence>
<gene>
    <name evidence="3" type="ORF">Rmf_38830</name>
</gene>
<dbReference type="InterPro" id="IPR018968">
    <property type="entry name" value="Phasin"/>
</dbReference>
<evidence type="ECO:0000259" key="2">
    <source>
        <dbReference type="Pfam" id="PF09361"/>
    </source>
</evidence>
<dbReference type="InterPro" id="IPR010127">
    <property type="entry name" value="Phasin_subfam-1"/>
</dbReference>
<reference evidence="3 4" key="1">
    <citation type="journal article" date="2016" name="Microbes Environ.">
        <title>Phylogenetically diverse aerobic anoxygenic phototrophic bacteria isolated from epilithic biofilms in Tama river, Japan.</title>
        <authorList>
            <person name="Hirose S."/>
            <person name="Matsuura K."/>
            <person name="Haruta S."/>
        </authorList>
    </citation>
    <scope>NUCLEOTIDE SEQUENCE [LARGE SCALE GENOMIC DNA]</scope>
    <source>
        <strain evidence="3 4">S08</strain>
    </source>
</reference>